<feature type="region of interest" description="Disordered" evidence="8">
    <location>
        <begin position="296"/>
        <end position="346"/>
    </location>
</feature>
<protein>
    <recommendedName>
        <fullName evidence="6">PAT complex subunit CCDC47</fullName>
    </recommendedName>
    <alternativeName>
        <fullName evidence="7">Coiled-coil domain-containing protein 47</fullName>
    </alternativeName>
</protein>
<keyword evidence="1 9" id="KW-0812">Transmembrane</keyword>
<feature type="signal peptide" evidence="10">
    <location>
        <begin position="1"/>
        <end position="24"/>
    </location>
</feature>
<dbReference type="GO" id="GO:0005783">
    <property type="term" value="C:endoplasmic reticulum"/>
    <property type="evidence" value="ECO:0000318"/>
    <property type="project" value="GO_Central"/>
</dbReference>
<evidence type="ECO:0000256" key="8">
    <source>
        <dbReference type="SAM" id="MobiDB-lite"/>
    </source>
</evidence>
<dbReference type="eggNOG" id="KOG2357">
    <property type="taxonomic scope" value="Eukaryota"/>
</dbReference>
<dbReference type="EMBL" id="DS985243">
    <property type="protein sequence ID" value="EDV27254.1"/>
    <property type="molecule type" value="Genomic_DNA"/>
</dbReference>
<feature type="region of interest" description="Disordered" evidence="8">
    <location>
        <begin position="26"/>
        <end position="74"/>
    </location>
</feature>
<sequence length="375" mass="42554">MAVPRSLFILISFLLLINLSSIIAQGDSGAPTPSDDDEEFSEFIHDEDEFPEREETATTEEDTSSDFEDTDTTIESDDEEFLKDEEEFEGIGEKPTRSKSQQPQLQYAEVPVHLASKGWEAFSSEIMIICGLVVYAINFFAGRSTNSRLAYAWYESARQLLESNFAVVGDDGTGKEVQHGVLIKDSESIYSLWCTGKLGCKGMLVQIKVITVEMLEEDMDSFVFAVVPKKNVAKLQKDLQDLSFFCPDKRSGEKYGLSNSYAILSEFPEIAETMLTQQAKQKAQVRRAKLQETYLKQSHAQRQEAAQQRREEKAKADKEKLLAEEDPDKVRKLQEKEYKKQLKKKNPKMKQMVRHLADTSYAGVILAFVIDHILN</sequence>
<evidence type="ECO:0000256" key="3">
    <source>
        <dbReference type="ARBA" id="ARBA00023136"/>
    </source>
</evidence>
<dbReference type="KEGG" id="tad:TRIADDRAFT_55006"/>
<dbReference type="AlphaFoldDB" id="B3RQI9"/>
<feature type="transmembrane region" description="Helical" evidence="9">
    <location>
        <begin position="121"/>
        <end position="141"/>
    </location>
</feature>
<dbReference type="InterPro" id="IPR012879">
    <property type="entry name" value="CCDC47"/>
</dbReference>
<evidence type="ECO:0000256" key="2">
    <source>
        <dbReference type="ARBA" id="ARBA00022989"/>
    </source>
</evidence>
<comment type="subcellular location">
    <subcellularLocation>
        <location evidence="4">Rough endoplasmic reticulum membrane</location>
        <topology evidence="4">Single-pass type I membrane protein</topology>
    </subcellularLocation>
</comment>
<accession>B3RQI9</accession>
<feature type="chain" id="PRO_5002798214" description="PAT complex subunit CCDC47" evidence="10">
    <location>
        <begin position="25"/>
        <end position="375"/>
    </location>
</feature>
<evidence type="ECO:0000313" key="11">
    <source>
        <dbReference type="EMBL" id="EDV27254.1"/>
    </source>
</evidence>
<name>B3RQI9_TRIAD</name>
<comment type="similarity">
    <text evidence="5">Belongs to the CCDC47 family.</text>
</comment>
<keyword evidence="3 9" id="KW-0472">Membrane</keyword>
<organism evidence="11 12">
    <name type="scientific">Trichoplax adhaerens</name>
    <name type="common">Trichoplax reptans</name>
    <dbReference type="NCBI Taxonomy" id="10228"/>
    <lineage>
        <taxon>Eukaryota</taxon>
        <taxon>Metazoa</taxon>
        <taxon>Placozoa</taxon>
        <taxon>Uniplacotomia</taxon>
        <taxon>Trichoplacea</taxon>
        <taxon>Trichoplacidae</taxon>
        <taxon>Trichoplax</taxon>
    </lineage>
</organism>
<dbReference type="PANTHER" id="PTHR12883">
    <property type="entry name" value="ADIPOCYTE-SPECIFIC PROTEIN 4-RELATED"/>
    <property type="match status" value="1"/>
</dbReference>
<dbReference type="RefSeq" id="XP_002111250.1">
    <property type="nucleotide sequence ID" value="XM_002111214.1"/>
</dbReference>
<keyword evidence="10" id="KW-0732">Signal</keyword>
<feature type="compositionally biased region" description="Acidic residues" evidence="8">
    <location>
        <begin position="34"/>
        <end position="74"/>
    </location>
</feature>
<evidence type="ECO:0000256" key="4">
    <source>
        <dbReference type="ARBA" id="ARBA00034697"/>
    </source>
</evidence>
<evidence type="ECO:0000256" key="7">
    <source>
        <dbReference type="ARBA" id="ARBA00034902"/>
    </source>
</evidence>
<dbReference type="GO" id="GO:0005509">
    <property type="term" value="F:calcium ion binding"/>
    <property type="evidence" value="ECO:0000318"/>
    <property type="project" value="GO_Central"/>
</dbReference>
<dbReference type="GO" id="GO:0030867">
    <property type="term" value="C:rough endoplasmic reticulum membrane"/>
    <property type="evidence" value="ECO:0007669"/>
    <property type="project" value="UniProtKB-SubCell"/>
</dbReference>
<dbReference type="HOGENOM" id="CLU_033196_1_0_1"/>
<dbReference type="PANTHER" id="PTHR12883:SF0">
    <property type="entry name" value="PAT COMPLEX SUBUNIT CCDC47"/>
    <property type="match status" value="1"/>
</dbReference>
<feature type="compositionally biased region" description="Basic and acidic residues" evidence="8">
    <location>
        <begin position="307"/>
        <end position="340"/>
    </location>
</feature>
<dbReference type="OrthoDB" id="10039147at2759"/>
<dbReference type="Proteomes" id="UP000009022">
    <property type="component" value="Unassembled WGS sequence"/>
</dbReference>
<proteinExistence type="inferred from homology"/>
<dbReference type="Pfam" id="PF07946">
    <property type="entry name" value="CCDC47"/>
    <property type="match status" value="2"/>
</dbReference>
<dbReference type="InParanoid" id="B3RQI9"/>
<dbReference type="PhylomeDB" id="B3RQI9"/>
<keyword evidence="12" id="KW-1185">Reference proteome</keyword>
<feature type="transmembrane region" description="Helical" evidence="9">
    <location>
        <begin position="353"/>
        <end position="374"/>
    </location>
</feature>
<dbReference type="GeneID" id="6752463"/>
<evidence type="ECO:0000256" key="9">
    <source>
        <dbReference type="SAM" id="Phobius"/>
    </source>
</evidence>
<dbReference type="GO" id="GO:0032469">
    <property type="term" value="P:endoplasmic reticulum calcium ion homeostasis"/>
    <property type="evidence" value="ECO:0007669"/>
    <property type="project" value="InterPro"/>
</dbReference>
<evidence type="ECO:0000256" key="6">
    <source>
        <dbReference type="ARBA" id="ARBA00034875"/>
    </source>
</evidence>
<dbReference type="CTD" id="6752463"/>
<keyword evidence="2 9" id="KW-1133">Transmembrane helix</keyword>
<reference evidence="11 12" key="1">
    <citation type="journal article" date="2008" name="Nature">
        <title>The Trichoplax genome and the nature of placozoans.</title>
        <authorList>
            <person name="Srivastava M."/>
            <person name="Begovic E."/>
            <person name="Chapman J."/>
            <person name="Putnam N.H."/>
            <person name="Hellsten U."/>
            <person name="Kawashima T."/>
            <person name="Kuo A."/>
            <person name="Mitros T."/>
            <person name="Salamov A."/>
            <person name="Carpenter M.L."/>
            <person name="Signorovitch A.Y."/>
            <person name="Moreno M.A."/>
            <person name="Kamm K."/>
            <person name="Grimwood J."/>
            <person name="Schmutz J."/>
            <person name="Shapiro H."/>
            <person name="Grigoriev I.V."/>
            <person name="Buss L.W."/>
            <person name="Schierwater B."/>
            <person name="Dellaporta S.L."/>
            <person name="Rokhsar D.S."/>
        </authorList>
    </citation>
    <scope>NUCLEOTIDE SEQUENCE [LARGE SCALE GENOMIC DNA]</scope>
    <source>
        <strain evidence="11 12">Grell-BS-1999</strain>
    </source>
</reference>
<evidence type="ECO:0000313" key="12">
    <source>
        <dbReference type="Proteomes" id="UP000009022"/>
    </source>
</evidence>
<evidence type="ECO:0000256" key="5">
    <source>
        <dbReference type="ARBA" id="ARBA00034746"/>
    </source>
</evidence>
<evidence type="ECO:0000256" key="1">
    <source>
        <dbReference type="ARBA" id="ARBA00022692"/>
    </source>
</evidence>
<gene>
    <name evidence="11" type="ORF">TRIADDRAFT_55006</name>
</gene>
<evidence type="ECO:0000256" key="10">
    <source>
        <dbReference type="SAM" id="SignalP"/>
    </source>
</evidence>
<dbReference type="STRING" id="10228.B3RQI9"/>